<proteinExistence type="predicted"/>
<dbReference type="PROSITE" id="PS51186">
    <property type="entry name" value="GNAT"/>
    <property type="match status" value="1"/>
</dbReference>
<evidence type="ECO:0000313" key="3">
    <source>
        <dbReference type="Proteomes" id="UP000481872"/>
    </source>
</evidence>
<dbReference type="GO" id="GO:0016747">
    <property type="term" value="F:acyltransferase activity, transferring groups other than amino-acyl groups"/>
    <property type="evidence" value="ECO:0007669"/>
    <property type="project" value="InterPro"/>
</dbReference>
<dbReference type="PANTHER" id="PTHR43415">
    <property type="entry name" value="SPERMIDINE N(1)-ACETYLTRANSFERASE"/>
    <property type="match status" value="1"/>
</dbReference>
<dbReference type="CDD" id="cd04301">
    <property type="entry name" value="NAT_SF"/>
    <property type="match status" value="1"/>
</dbReference>
<dbReference type="Gene3D" id="3.40.630.30">
    <property type="match status" value="1"/>
</dbReference>
<dbReference type="PANTHER" id="PTHR43415:SF3">
    <property type="entry name" value="GNAT-FAMILY ACETYLTRANSFERASE"/>
    <property type="match status" value="1"/>
</dbReference>
<dbReference type="InterPro" id="IPR000182">
    <property type="entry name" value="GNAT_dom"/>
</dbReference>
<evidence type="ECO:0000259" key="1">
    <source>
        <dbReference type="PROSITE" id="PS51186"/>
    </source>
</evidence>
<dbReference type="Proteomes" id="UP000481872">
    <property type="component" value="Unassembled WGS sequence"/>
</dbReference>
<dbReference type="InterPro" id="IPR016181">
    <property type="entry name" value="Acyl_CoA_acyltransferase"/>
</dbReference>
<protein>
    <submittedName>
        <fullName evidence="2">GNAT family N-acetyltransferase</fullName>
    </submittedName>
</protein>
<reference evidence="2 3" key="1">
    <citation type="submission" date="2020-02" db="EMBL/GenBank/DDBJ databases">
        <title>Genome assembly of a novel Clostridium senegalense strain.</title>
        <authorList>
            <person name="Gupta T.B."/>
            <person name="Jauregui R."/>
            <person name="Maclean P."/>
            <person name="Nawarathana A."/>
            <person name="Brightwell G."/>
        </authorList>
    </citation>
    <scope>NUCLEOTIDE SEQUENCE [LARGE SCALE GENOMIC DNA]</scope>
    <source>
        <strain evidence="2 3">AGRFS4</strain>
    </source>
</reference>
<dbReference type="RefSeq" id="WP_199869970.1">
    <property type="nucleotide sequence ID" value="NZ_JAAGPU010000015.1"/>
</dbReference>
<sequence>MVQSIKKLIIREAKIEDANEIIKLVKKVMREVQFFTKESEEFNLTVEQEIEYIKKTSLFLIAEMEGKIVGCTTLQNGNSIRTRHVSTFGITILKEYSGLKIGSALIKRVIEWAKVNEIEKIELEVFSKNVVAIGLYKKFGFIVEGVRNKNIKINGNYEDTLLLAKFL</sequence>
<dbReference type="SUPFAM" id="SSF55729">
    <property type="entry name" value="Acyl-CoA N-acyltransferases (Nat)"/>
    <property type="match status" value="1"/>
</dbReference>
<keyword evidence="2" id="KW-0808">Transferase</keyword>
<comment type="caution">
    <text evidence="2">The sequence shown here is derived from an EMBL/GenBank/DDBJ whole genome shotgun (WGS) entry which is preliminary data.</text>
</comment>
<dbReference type="Pfam" id="PF00583">
    <property type="entry name" value="Acetyltransf_1"/>
    <property type="match status" value="1"/>
</dbReference>
<feature type="domain" description="N-acetyltransferase" evidence="1">
    <location>
        <begin position="8"/>
        <end position="167"/>
    </location>
</feature>
<dbReference type="EMBL" id="JAAGPU010000015">
    <property type="protein sequence ID" value="NEU05048.1"/>
    <property type="molecule type" value="Genomic_DNA"/>
</dbReference>
<name>A0A6M0H445_9CLOT</name>
<organism evidence="2 3">
    <name type="scientific">Clostridium senegalense</name>
    <dbReference type="NCBI Taxonomy" id="1465809"/>
    <lineage>
        <taxon>Bacteria</taxon>
        <taxon>Bacillati</taxon>
        <taxon>Bacillota</taxon>
        <taxon>Clostridia</taxon>
        <taxon>Eubacteriales</taxon>
        <taxon>Clostridiaceae</taxon>
        <taxon>Clostridium</taxon>
    </lineage>
</organism>
<accession>A0A6M0H445</accession>
<keyword evidence="3" id="KW-1185">Reference proteome</keyword>
<gene>
    <name evidence="2" type="ORF">G3M99_09320</name>
</gene>
<dbReference type="AlphaFoldDB" id="A0A6M0H445"/>
<evidence type="ECO:0000313" key="2">
    <source>
        <dbReference type="EMBL" id="NEU05048.1"/>
    </source>
</evidence>